<sequence>MTRGDFARVYAHLVAAVGRPASKEQAEAWFFAMEDLTAGQFAAGVRRWMQEIDSGFPSIAAVRSMAIESTEGVLPDAAAAWQSVLTAMSRYGYYKIAEGVASLDQLTLCALGGSGGFRRLCDCQSDQLPVIAAQFRRAYESRAVVAERQRKLSADVRPVSAIEVRQRRIESPAAALAKRLTCAEDMENDSRR</sequence>
<organism evidence="1 2">
    <name type="scientific">Symmachiella macrocystis</name>
    <dbReference type="NCBI Taxonomy" id="2527985"/>
    <lineage>
        <taxon>Bacteria</taxon>
        <taxon>Pseudomonadati</taxon>
        <taxon>Planctomycetota</taxon>
        <taxon>Planctomycetia</taxon>
        <taxon>Planctomycetales</taxon>
        <taxon>Planctomycetaceae</taxon>
        <taxon>Symmachiella</taxon>
    </lineage>
</organism>
<gene>
    <name evidence="1" type="ORF">CA54_16990</name>
</gene>
<evidence type="ECO:0000313" key="2">
    <source>
        <dbReference type="Proteomes" id="UP000320735"/>
    </source>
</evidence>
<dbReference type="AlphaFoldDB" id="A0A5C6BL41"/>
<comment type="caution">
    <text evidence="1">The sequence shown here is derived from an EMBL/GenBank/DDBJ whole genome shotgun (WGS) entry which is preliminary data.</text>
</comment>
<name>A0A5C6BL41_9PLAN</name>
<accession>A0A5C6BL41</accession>
<proteinExistence type="predicted"/>
<keyword evidence="2" id="KW-1185">Reference proteome</keyword>
<dbReference type="RefSeq" id="WP_146370289.1">
    <property type="nucleotide sequence ID" value="NZ_SJPP01000001.1"/>
</dbReference>
<evidence type="ECO:0008006" key="3">
    <source>
        <dbReference type="Google" id="ProtNLM"/>
    </source>
</evidence>
<dbReference type="Proteomes" id="UP000320735">
    <property type="component" value="Unassembled WGS sequence"/>
</dbReference>
<evidence type="ECO:0000313" key="1">
    <source>
        <dbReference type="EMBL" id="TWU12873.1"/>
    </source>
</evidence>
<reference evidence="1 2" key="1">
    <citation type="submission" date="2019-02" db="EMBL/GenBank/DDBJ databases">
        <title>Deep-cultivation of Planctomycetes and their phenomic and genomic characterization uncovers novel biology.</title>
        <authorList>
            <person name="Wiegand S."/>
            <person name="Jogler M."/>
            <person name="Boedeker C."/>
            <person name="Pinto D."/>
            <person name="Vollmers J."/>
            <person name="Rivas-Marin E."/>
            <person name="Kohn T."/>
            <person name="Peeters S.H."/>
            <person name="Heuer A."/>
            <person name="Rast P."/>
            <person name="Oberbeckmann S."/>
            <person name="Bunk B."/>
            <person name="Jeske O."/>
            <person name="Meyerdierks A."/>
            <person name="Storesund J.E."/>
            <person name="Kallscheuer N."/>
            <person name="Luecker S."/>
            <person name="Lage O.M."/>
            <person name="Pohl T."/>
            <person name="Merkel B.J."/>
            <person name="Hornburger P."/>
            <person name="Mueller R.-W."/>
            <person name="Bruemmer F."/>
            <person name="Labrenz M."/>
            <person name="Spormann A.M."/>
            <person name="Op Den Camp H."/>
            <person name="Overmann J."/>
            <person name="Amann R."/>
            <person name="Jetten M.S.M."/>
            <person name="Mascher T."/>
            <person name="Medema M.H."/>
            <person name="Devos D.P."/>
            <person name="Kaster A.-K."/>
            <person name="Ovreas L."/>
            <person name="Rohde M."/>
            <person name="Galperin M.Y."/>
            <person name="Jogler C."/>
        </authorList>
    </citation>
    <scope>NUCLEOTIDE SEQUENCE [LARGE SCALE GENOMIC DNA]</scope>
    <source>
        <strain evidence="1 2">CA54</strain>
    </source>
</reference>
<dbReference type="EMBL" id="SJPP01000001">
    <property type="protein sequence ID" value="TWU12873.1"/>
    <property type="molecule type" value="Genomic_DNA"/>
</dbReference>
<protein>
    <recommendedName>
        <fullName evidence="3">Loader and inhibitor of phage G40P</fullName>
    </recommendedName>
</protein>